<evidence type="ECO:0000256" key="3">
    <source>
        <dbReference type="ARBA" id="ARBA00022723"/>
    </source>
</evidence>
<dbReference type="GO" id="GO:0020037">
    <property type="term" value="F:heme binding"/>
    <property type="evidence" value="ECO:0007669"/>
    <property type="project" value="InterPro"/>
</dbReference>
<dbReference type="AlphaFoldDB" id="F2DIX6"/>
<accession>F2DIX6</accession>
<keyword evidence="4" id="KW-0472">Membrane</keyword>
<dbReference type="Gene3D" id="1.10.630.10">
    <property type="entry name" value="Cytochrome P450"/>
    <property type="match status" value="1"/>
</dbReference>
<evidence type="ECO:0000256" key="4">
    <source>
        <dbReference type="ARBA" id="ARBA00022989"/>
    </source>
</evidence>
<reference evidence="10" key="1">
    <citation type="journal article" date="2011" name="Plant Physiol.">
        <title>Comprehensive sequence analysis of 24,783 barley full-length cDNAs derived from 12 clone libraries.</title>
        <authorList>
            <person name="Matsumoto T."/>
            <person name="Tanaka T."/>
            <person name="Sakai H."/>
            <person name="Amano N."/>
            <person name="Kanamori H."/>
            <person name="Kurita K."/>
            <person name="Kikuta A."/>
            <person name="Kamiya K."/>
            <person name="Yamamoto M."/>
            <person name="Ikawa H."/>
            <person name="Fujii N."/>
            <person name="Hori K."/>
            <person name="Itoh T."/>
            <person name="Sato K."/>
        </authorList>
    </citation>
    <scope>NUCLEOTIDE SEQUENCE</scope>
    <source>
        <tissue evidence="10">Shoot and root</tissue>
    </source>
</reference>
<evidence type="ECO:0000256" key="6">
    <source>
        <dbReference type="ARBA" id="ARBA00029441"/>
    </source>
</evidence>
<comment type="similarity">
    <text evidence="8">Belongs to the cytochrome P450 family.</text>
</comment>
<keyword evidence="4" id="KW-1133">Transmembrane helix</keyword>
<keyword evidence="7 8" id="KW-0349">Heme</keyword>
<dbReference type="InterPro" id="IPR002401">
    <property type="entry name" value="Cyt_P450_E_grp-I"/>
</dbReference>
<evidence type="ECO:0000313" key="10">
    <source>
        <dbReference type="EMBL" id="BAJ95047.1"/>
    </source>
</evidence>
<evidence type="ECO:0000256" key="7">
    <source>
        <dbReference type="PIRSR" id="PIRSR602401-1"/>
    </source>
</evidence>
<keyword evidence="2" id="KW-0812">Transmembrane</keyword>
<evidence type="ECO:0000256" key="5">
    <source>
        <dbReference type="ARBA" id="ARBA00023004"/>
    </source>
</evidence>
<feature type="signal peptide" evidence="9">
    <location>
        <begin position="1"/>
        <end position="25"/>
    </location>
</feature>
<keyword evidence="8" id="KW-0503">Monooxygenase</keyword>
<sequence length="497" mass="54876">MGGAVGAWAWWLGLLFGAVPLLCLAAWHCTDAWYCAVFALKYGGRGSNGSRRRLPPGHMGIPFLGETLSLLWYFKLARRPDDFIGAKKSAYGGGAGLYRTHLFGSPSIIACSPAANKFVLHSADSFGVRWPVPELVGITSVGNVEGASHARLRGFILAAINKPSSLRTIAIVVQPRIVAALQAWADKGTIVAATEIRKVTFAIICKMFISMEPSPMTDKIDQWFGGLVDGVRAFPLNFPGTASHGGRKCRRKLNAFFREVLETRKNVDKWCDDLMGGLMHIEDEQGKKVSDEEVVDNIVSLVMAGYETTASAIMWATYHLAKSPAILAKLRDENIALVKSKGGSTLVSLTITWDDILKMKYTAKVVEETIRMANISSMAYRVANKDVEYHGYTIPKGWPVIVWLRSLHTDPNYYQDPLTFNPDRWNEPAKPGTYQVFGGGYRICPGNMLARLQVTIILHHLSVGYEWELLNPDAKINYLPHPRPVDGASMAFRTLSS</sequence>
<evidence type="ECO:0000256" key="9">
    <source>
        <dbReference type="SAM" id="SignalP"/>
    </source>
</evidence>
<keyword evidence="5 7" id="KW-0408">Iron</keyword>
<dbReference type="GO" id="GO:0005506">
    <property type="term" value="F:iron ion binding"/>
    <property type="evidence" value="ECO:0007669"/>
    <property type="project" value="InterPro"/>
</dbReference>
<dbReference type="GO" id="GO:0016705">
    <property type="term" value="F:oxidoreductase activity, acting on paired donors, with incorporation or reduction of molecular oxygen"/>
    <property type="evidence" value="ECO:0007669"/>
    <property type="project" value="InterPro"/>
</dbReference>
<dbReference type="InterPro" id="IPR017972">
    <property type="entry name" value="Cyt_P450_CS"/>
</dbReference>
<evidence type="ECO:0000256" key="8">
    <source>
        <dbReference type="RuleBase" id="RU000461"/>
    </source>
</evidence>
<dbReference type="SUPFAM" id="SSF48264">
    <property type="entry name" value="Cytochrome P450"/>
    <property type="match status" value="1"/>
</dbReference>
<dbReference type="PANTHER" id="PTHR24286">
    <property type="entry name" value="CYTOCHROME P450 26"/>
    <property type="match status" value="1"/>
</dbReference>
<dbReference type="PRINTS" id="PR00463">
    <property type="entry name" value="EP450I"/>
</dbReference>
<proteinExistence type="evidence at transcript level"/>
<comment type="pathway">
    <text evidence="1">Hormone biosynthesis.</text>
</comment>
<organism evidence="10">
    <name type="scientific">Hordeum vulgare subsp. vulgare</name>
    <name type="common">Domesticated barley</name>
    <dbReference type="NCBI Taxonomy" id="112509"/>
    <lineage>
        <taxon>Eukaryota</taxon>
        <taxon>Viridiplantae</taxon>
        <taxon>Streptophyta</taxon>
        <taxon>Embryophyta</taxon>
        <taxon>Tracheophyta</taxon>
        <taxon>Spermatophyta</taxon>
        <taxon>Magnoliopsida</taxon>
        <taxon>Liliopsida</taxon>
        <taxon>Poales</taxon>
        <taxon>Poaceae</taxon>
        <taxon>BOP clade</taxon>
        <taxon>Pooideae</taxon>
        <taxon>Triticodae</taxon>
        <taxon>Triticeae</taxon>
        <taxon>Hordeinae</taxon>
        <taxon>Hordeum</taxon>
    </lineage>
</organism>
<dbReference type="PROSITE" id="PS00086">
    <property type="entry name" value="CYTOCHROME_P450"/>
    <property type="match status" value="1"/>
</dbReference>
<name>F2DIX6_HORVV</name>
<comment type="pathway">
    <text evidence="6">Plant hormone biosynthesis.</text>
</comment>
<dbReference type="PRINTS" id="PR00385">
    <property type="entry name" value="P450"/>
</dbReference>
<comment type="cofactor">
    <cofactor evidence="7">
        <name>heme</name>
        <dbReference type="ChEBI" id="CHEBI:30413"/>
    </cofactor>
</comment>
<dbReference type="EMBL" id="AK363844">
    <property type="protein sequence ID" value="BAJ95047.1"/>
    <property type="molecule type" value="mRNA"/>
</dbReference>
<feature type="binding site" description="axial binding residue" evidence="7">
    <location>
        <position position="444"/>
    </location>
    <ligand>
        <name>heme</name>
        <dbReference type="ChEBI" id="CHEBI:30413"/>
    </ligand>
    <ligandPart>
        <name>Fe</name>
        <dbReference type="ChEBI" id="CHEBI:18248"/>
    </ligandPart>
</feature>
<feature type="chain" id="PRO_5003275676" evidence="9">
    <location>
        <begin position="26"/>
        <end position="497"/>
    </location>
</feature>
<dbReference type="InterPro" id="IPR001128">
    <property type="entry name" value="Cyt_P450"/>
</dbReference>
<dbReference type="PANTHER" id="PTHR24286:SF12">
    <property type="entry name" value="CYTOCHROME P450 FAMILY PROTEIN, EXPRESSED"/>
    <property type="match status" value="1"/>
</dbReference>
<keyword evidence="9" id="KW-0732">Signal</keyword>
<evidence type="ECO:0000256" key="1">
    <source>
        <dbReference type="ARBA" id="ARBA00004972"/>
    </source>
</evidence>
<protein>
    <submittedName>
        <fullName evidence="10">Predicted protein</fullName>
    </submittedName>
</protein>
<dbReference type="Pfam" id="PF00067">
    <property type="entry name" value="p450"/>
    <property type="match status" value="1"/>
</dbReference>
<keyword evidence="8" id="KW-0560">Oxidoreductase</keyword>
<dbReference type="GO" id="GO:0004497">
    <property type="term" value="F:monooxygenase activity"/>
    <property type="evidence" value="ECO:0007669"/>
    <property type="project" value="UniProtKB-KW"/>
</dbReference>
<evidence type="ECO:0000256" key="2">
    <source>
        <dbReference type="ARBA" id="ARBA00022692"/>
    </source>
</evidence>
<keyword evidence="3 7" id="KW-0479">Metal-binding</keyword>
<dbReference type="InterPro" id="IPR036396">
    <property type="entry name" value="Cyt_P450_sf"/>
</dbReference>